<reference evidence="1 2" key="1">
    <citation type="submission" date="2016-03" db="EMBL/GenBank/DDBJ databases">
        <title>Whole genome sequencing of Grifola frondosa 9006-11.</title>
        <authorList>
            <person name="Min B."/>
            <person name="Park H."/>
            <person name="Kim J.-G."/>
            <person name="Cho H."/>
            <person name="Oh Y.-L."/>
            <person name="Kong W.-S."/>
            <person name="Choi I.-G."/>
        </authorList>
    </citation>
    <scope>NUCLEOTIDE SEQUENCE [LARGE SCALE GENOMIC DNA]</scope>
    <source>
        <strain evidence="1 2">9006-11</strain>
    </source>
</reference>
<dbReference type="AlphaFoldDB" id="A0A1C7LRM4"/>
<evidence type="ECO:0000313" key="2">
    <source>
        <dbReference type="Proteomes" id="UP000092993"/>
    </source>
</evidence>
<dbReference type="Proteomes" id="UP000092993">
    <property type="component" value="Unassembled WGS sequence"/>
</dbReference>
<keyword evidence="2" id="KW-1185">Reference proteome</keyword>
<proteinExistence type="predicted"/>
<comment type="caution">
    <text evidence="1">The sequence shown here is derived from an EMBL/GenBank/DDBJ whole genome shotgun (WGS) entry which is preliminary data.</text>
</comment>
<gene>
    <name evidence="1" type="ORF">A0H81_12702</name>
</gene>
<organism evidence="1 2">
    <name type="scientific">Grifola frondosa</name>
    <name type="common">Maitake</name>
    <name type="synonym">Polyporus frondosus</name>
    <dbReference type="NCBI Taxonomy" id="5627"/>
    <lineage>
        <taxon>Eukaryota</taxon>
        <taxon>Fungi</taxon>
        <taxon>Dikarya</taxon>
        <taxon>Basidiomycota</taxon>
        <taxon>Agaricomycotina</taxon>
        <taxon>Agaricomycetes</taxon>
        <taxon>Polyporales</taxon>
        <taxon>Grifolaceae</taxon>
        <taxon>Grifola</taxon>
    </lineage>
</organism>
<name>A0A1C7LRM4_GRIFR</name>
<evidence type="ECO:0000313" key="1">
    <source>
        <dbReference type="EMBL" id="OBZ67342.1"/>
    </source>
</evidence>
<protein>
    <submittedName>
        <fullName evidence="1">Uncharacterized protein</fullName>
    </submittedName>
</protein>
<dbReference type="EMBL" id="LUGG01000024">
    <property type="protein sequence ID" value="OBZ67342.1"/>
    <property type="molecule type" value="Genomic_DNA"/>
</dbReference>
<sequence>MSLQEHYGSREAGCIREDGKRCYSPLVSNPQRSSTVSCTSCRKFAFSGTNVILRLIITDESHTLGDSATAILDITLNVATVKSPTNHSHPCWRERGRRSFALYFTPDLLSVESQDIPIDVALTCINIGDTARHRICRRWRFLNPQPVVICLNVVIYTHL</sequence>
<accession>A0A1C7LRM4</accession>